<dbReference type="Proteomes" id="UP000031668">
    <property type="component" value="Unassembled WGS sequence"/>
</dbReference>
<evidence type="ECO:0000256" key="1">
    <source>
        <dbReference type="SAM" id="Phobius"/>
    </source>
</evidence>
<keyword evidence="3" id="KW-1185">Reference proteome</keyword>
<dbReference type="AlphaFoldDB" id="A0A0C2N2M7"/>
<keyword evidence="1" id="KW-0472">Membrane</keyword>
<comment type="caution">
    <text evidence="2">The sequence shown here is derived from an EMBL/GenBank/DDBJ whole genome shotgun (WGS) entry which is preliminary data.</text>
</comment>
<evidence type="ECO:0000313" key="3">
    <source>
        <dbReference type="Proteomes" id="UP000031668"/>
    </source>
</evidence>
<feature type="transmembrane region" description="Helical" evidence="1">
    <location>
        <begin position="59"/>
        <end position="80"/>
    </location>
</feature>
<name>A0A0C2N2M7_THEKT</name>
<sequence>MKAVQKMLLVLKYLASKLQKMAIIETVISKGNFVKSVKRSLEVAINHPVLSMILSVFKIFTQVFGCLVSTAISTAITYVHIKYFFYNVKQPISFSCFMCFVHLVISFSILEMYTIGLSTYHYFIYHHRQDKLQMMERRASIESSA</sequence>
<proteinExistence type="predicted"/>
<evidence type="ECO:0000313" key="2">
    <source>
        <dbReference type="EMBL" id="KII68107.1"/>
    </source>
</evidence>
<dbReference type="EMBL" id="JWZT01002965">
    <property type="protein sequence ID" value="KII68107.1"/>
    <property type="molecule type" value="Genomic_DNA"/>
</dbReference>
<feature type="transmembrane region" description="Helical" evidence="1">
    <location>
        <begin position="92"/>
        <end position="125"/>
    </location>
</feature>
<gene>
    <name evidence="2" type="ORF">RF11_06314</name>
</gene>
<keyword evidence="1" id="KW-0812">Transmembrane</keyword>
<accession>A0A0C2N2M7</accession>
<protein>
    <submittedName>
        <fullName evidence="2">Uncharacterized protein</fullName>
    </submittedName>
</protein>
<organism evidence="2 3">
    <name type="scientific">Thelohanellus kitauei</name>
    <name type="common">Myxosporean</name>
    <dbReference type="NCBI Taxonomy" id="669202"/>
    <lineage>
        <taxon>Eukaryota</taxon>
        <taxon>Metazoa</taxon>
        <taxon>Cnidaria</taxon>
        <taxon>Myxozoa</taxon>
        <taxon>Myxosporea</taxon>
        <taxon>Bivalvulida</taxon>
        <taxon>Platysporina</taxon>
        <taxon>Myxobolidae</taxon>
        <taxon>Thelohanellus</taxon>
    </lineage>
</organism>
<reference evidence="2 3" key="1">
    <citation type="journal article" date="2014" name="Genome Biol. Evol.">
        <title>The genome of the myxosporean Thelohanellus kitauei shows adaptations to nutrient acquisition within its fish host.</title>
        <authorList>
            <person name="Yang Y."/>
            <person name="Xiong J."/>
            <person name="Zhou Z."/>
            <person name="Huo F."/>
            <person name="Miao W."/>
            <person name="Ran C."/>
            <person name="Liu Y."/>
            <person name="Zhang J."/>
            <person name="Feng J."/>
            <person name="Wang M."/>
            <person name="Wang M."/>
            <person name="Wang L."/>
            <person name="Yao B."/>
        </authorList>
    </citation>
    <scope>NUCLEOTIDE SEQUENCE [LARGE SCALE GENOMIC DNA]</scope>
    <source>
        <strain evidence="2">Wuqing</strain>
    </source>
</reference>
<keyword evidence="1" id="KW-1133">Transmembrane helix</keyword>